<dbReference type="Gene3D" id="3.30.2350.10">
    <property type="entry name" value="Pseudouridine synthase"/>
    <property type="match status" value="1"/>
</dbReference>
<reference evidence="12" key="1">
    <citation type="submission" date="2017-02" db="EMBL/GenBank/DDBJ databases">
        <title>Draft Genome Sequence of the Salt Water Bacterium Oceanospirillum linum ATCC 11336.</title>
        <authorList>
            <person name="Trachtenberg A.M."/>
            <person name="Carney J.G."/>
            <person name="Linnane J.D."/>
            <person name="Rheaume B.A."/>
            <person name="Pitts N.L."/>
            <person name="Mykles D.L."/>
            <person name="Maclea K.S."/>
        </authorList>
    </citation>
    <scope>NUCLEOTIDE SEQUENCE [LARGE SCALE GENOMIC DNA]</scope>
    <source>
        <strain evidence="12">ATCC 11336</strain>
    </source>
</reference>
<evidence type="ECO:0000256" key="5">
    <source>
        <dbReference type="ARBA" id="ARBA00038943"/>
    </source>
</evidence>
<dbReference type="PANTHER" id="PTHR21600:SF56">
    <property type="entry name" value="TRNA PSEUDOURIDINE SYNTHASE C"/>
    <property type="match status" value="1"/>
</dbReference>
<feature type="region of interest" description="Disordered" evidence="10">
    <location>
        <begin position="99"/>
        <end position="123"/>
    </location>
</feature>
<feature type="compositionally biased region" description="Basic and acidic residues" evidence="10">
    <location>
        <begin position="99"/>
        <end position="120"/>
    </location>
</feature>
<comment type="function">
    <text evidence="4">Responsible for synthesis of pseudouridine from uracil-65 in transfer RNAs.</text>
</comment>
<evidence type="ECO:0000256" key="7">
    <source>
        <dbReference type="ARBA" id="ARBA00041803"/>
    </source>
</evidence>
<evidence type="ECO:0000256" key="9">
    <source>
        <dbReference type="ARBA" id="ARBA00043049"/>
    </source>
</evidence>
<evidence type="ECO:0000313" key="13">
    <source>
        <dbReference type="Proteomes" id="UP000190064"/>
    </source>
</evidence>
<gene>
    <name evidence="12" type="ORF">BTA35_0214165</name>
</gene>
<keyword evidence="2" id="KW-0413">Isomerase</keyword>
<protein>
    <recommendedName>
        <fullName evidence="6">tRNA pseudouridine synthase C</fullName>
        <ecNumber evidence="5">5.4.99.26</ecNumber>
    </recommendedName>
    <alternativeName>
        <fullName evidence="8">tRNA pseudouridine(65) synthase</fullName>
    </alternativeName>
    <alternativeName>
        <fullName evidence="9">tRNA pseudouridylate synthase C</fullName>
    </alternativeName>
    <alternativeName>
        <fullName evidence="7">tRNA-uridine isomerase C</fullName>
    </alternativeName>
</protein>
<feature type="domain" description="Pseudouridine synthase RsuA/RluA-like" evidence="11">
    <location>
        <begin position="11"/>
        <end position="169"/>
    </location>
</feature>
<dbReference type="PROSITE" id="PS01129">
    <property type="entry name" value="PSI_RLU"/>
    <property type="match status" value="1"/>
</dbReference>
<evidence type="ECO:0000256" key="8">
    <source>
        <dbReference type="ARBA" id="ARBA00041975"/>
    </source>
</evidence>
<accession>A0A1T1H951</accession>
<dbReference type="EMBL" id="MTSD02000007">
    <property type="protein sequence ID" value="OOV86381.1"/>
    <property type="molecule type" value="Genomic_DNA"/>
</dbReference>
<keyword evidence="1" id="KW-0819">tRNA processing</keyword>
<dbReference type="GO" id="GO:0000455">
    <property type="term" value="P:enzyme-directed rRNA pseudouridine synthesis"/>
    <property type="evidence" value="ECO:0007669"/>
    <property type="project" value="TreeGrafter"/>
</dbReference>
<comment type="caution">
    <text evidence="12">The sequence shown here is derived from an EMBL/GenBank/DDBJ whole genome shotgun (WGS) entry which is preliminary data.</text>
</comment>
<proteinExistence type="predicted"/>
<evidence type="ECO:0000313" key="12">
    <source>
        <dbReference type="EMBL" id="OOV86381.1"/>
    </source>
</evidence>
<dbReference type="PANTHER" id="PTHR21600">
    <property type="entry name" value="MITOCHONDRIAL RNA PSEUDOURIDINE SYNTHASE"/>
    <property type="match status" value="1"/>
</dbReference>
<dbReference type="InterPro" id="IPR006145">
    <property type="entry name" value="PsdUridine_synth_RsuA/RluA"/>
</dbReference>
<evidence type="ECO:0000259" key="11">
    <source>
        <dbReference type="Pfam" id="PF00849"/>
    </source>
</evidence>
<evidence type="ECO:0000256" key="3">
    <source>
        <dbReference type="ARBA" id="ARBA00036607"/>
    </source>
</evidence>
<comment type="catalytic activity">
    <reaction evidence="3">
        <text>uridine(65) in tRNA = pseudouridine(65) in tRNA</text>
        <dbReference type="Rhea" id="RHEA:42536"/>
        <dbReference type="Rhea" id="RHEA-COMP:10103"/>
        <dbReference type="Rhea" id="RHEA-COMP:10104"/>
        <dbReference type="ChEBI" id="CHEBI:65314"/>
        <dbReference type="ChEBI" id="CHEBI:65315"/>
        <dbReference type="EC" id="5.4.99.26"/>
    </reaction>
</comment>
<dbReference type="InterPro" id="IPR006224">
    <property type="entry name" value="PsdUridine_synth_RluA-like_CS"/>
</dbReference>
<dbReference type="CDD" id="cd02563">
    <property type="entry name" value="PseudoU_synth_TruC"/>
    <property type="match status" value="1"/>
</dbReference>
<dbReference type="GO" id="GO:0003723">
    <property type="term" value="F:RNA binding"/>
    <property type="evidence" value="ECO:0007669"/>
    <property type="project" value="InterPro"/>
</dbReference>
<keyword evidence="13" id="KW-1185">Reference proteome</keyword>
<dbReference type="GO" id="GO:0008033">
    <property type="term" value="P:tRNA processing"/>
    <property type="evidence" value="ECO:0007669"/>
    <property type="project" value="UniProtKB-KW"/>
</dbReference>
<dbReference type="STRING" id="966.BTA35_0214165"/>
<dbReference type="Pfam" id="PF00849">
    <property type="entry name" value="PseudoU_synth_2"/>
    <property type="match status" value="1"/>
</dbReference>
<evidence type="ECO:0000256" key="10">
    <source>
        <dbReference type="SAM" id="MobiDB-lite"/>
    </source>
</evidence>
<dbReference type="AlphaFoldDB" id="A0A1T1H951"/>
<dbReference type="InterPro" id="IPR020103">
    <property type="entry name" value="PsdUridine_synth_cat_dom_sf"/>
</dbReference>
<organism evidence="12 13">
    <name type="scientific">Oceanospirillum linum</name>
    <dbReference type="NCBI Taxonomy" id="966"/>
    <lineage>
        <taxon>Bacteria</taxon>
        <taxon>Pseudomonadati</taxon>
        <taxon>Pseudomonadota</taxon>
        <taxon>Gammaproteobacteria</taxon>
        <taxon>Oceanospirillales</taxon>
        <taxon>Oceanospirillaceae</taxon>
        <taxon>Oceanospirillum</taxon>
    </lineage>
</organism>
<evidence type="ECO:0000256" key="4">
    <source>
        <dbReference type="ARBA" id="ARBA00037670"/>
    </source>
</evidence>
<dbReference type="Proteomes" id="UP000190064">
    <property type="component" value="Unassembled WGS sequence"/>
</dbReference>
<name>A0A1T1H951_OCELI</name>
<dbReference type="GO" id="GO:0160149">
    <property type="term" value="F:tRNA pseudouridine(65) synthase activity"/>
    <property type="evidence" value="ECO:0007669"/>
    <property type="project" value="UniProtKB-EC"/>
</dbReference>
<sequence length="243" mass="27970">MLPILYQDEYLVAIHKPSGLLVHRSPIDRHETRFAVQMLRDQIGCKVYPVHRLDKPTSGVLIFALSSDIARRLGEQMMAHQMDKTYLAVVRGFAPESGDIDHALTEEPDKRASGSKEKSDPQPAFSRYRCLATAELDVCIERYPQSRFSLVEVKPETGRRHQIRRHLKHINHPIIGDAKHGRGRYNRYFKEYLQSDRLLLAAISIRFNHPVSGNPLVISAPLDASMRQIMLRLGWEHWVQQYG</sequence>
<evidence type="ECO:0000256" key="2">
    <source>
        <dbReference type="ARBA" id="ARBA00023235"/>
    </source>
</evidence>
<evidence type="ECO:0000256" key="1">
    <source>
        <dbReference type="ARBA" id="ARBA00022694"/>
    </source>
</evidence>
<dbReference type="InterPro" id="IPR050188">
    <property type="entry name" value="RluA_PseudoU_synthase"/>
</dbReference>
<evidence type="ECO:0000256" key="6">
    <source>
        <dbReference type="ARBA" id="ARBA00040675"/>
    </source>
</evidence>
<dbReference type="EC" id="5.4.99.26" evidence="5"/>
<dbReference type="SUPFAM" id="SSF55120">
    <property type="entry name" value="Pseudouridine synthase"/>
    <property type="match status" value="1"/>
</dbReference>